<keyword evidence="2" id="KW-0201">Cytochrome c-type biogenesis</keyword>
<comment type="caution">
    <text evidence="7">The sequence shown here is derived from an EMBL/GenBank/DDBJ whole genome shotgun (WGS) entry which is preliminary data.</text>
</comment>
<dbReference type="CDD" id="cd02966">
    <property type="entry name" value="TlpA_like_family"/>
    <property type="match status" value="1"/>
</dbReference>
<dbReference type="GO" id="GO:0017004">
    <property type="term" value="P:cytochrome complex assembly"/>
    <property type="evidence" value="ECO:0007669"/>
    <property type="project" value="UniProtKB-KW"/>
</dbReference>
<dbReference type="InterPro" id="IPR050553">
    <property type="entry name" value="Thioredoxin_ResA/DsbE_sf"/>
</dbReference>
<evidence type="ECO:0000313" key="8">
    <source>
        <dbReference type="Proteomes" id="UP000293300"/>
    </source>
</evidence>
<feature type="transmembrane region" description="Helical" evidence="5">
    <location>
        <begin position="192"/>
        <end position="219"/>
    </location>
</feature>
<evidence type="ECO:0000313" key="7">
    <source>
        <dbReference type="EMBL" id="TBX65000.1"/>
    </source>
</evidence>
<keyword evidence="5" id="KW-0472">Membrane</keyword>
<feature type="transmembrane region" description="Helical" evidence="5">
    <location>
        <begin position="72"/>
        <end position="92"/>
    </location>
</feature>
<keyword evidence="5" id="KW-0812">Transmembrane</keyword>
<sequence length="746" mass="85963">MKKTPMKNKFSSFITALKAEHIKKRGTGFYWTSAIIGLISPLLFCIVSIVTNNDEIKPELPFNFYLKFIENSLLPFADFFFPLLIIITVSRITQLDHKNGGWQLMETQPIYKFSIYFSKFCTVLIANFISILAFIIVSMLGAWVLSFIITVPKVAIMEFPLSGIIHIIARLFVASLLITALQFVISVLISSFIWSIIIGFFGLLLTAFLAPFDLVPLWYPYDILSKIAAHPKGSDLGHWFTFTDYVGVTLSIILLYIGFNWYRHKEFKAAFFGKMNRTLSLISVVVVFGGFTYWLLRPNQMPDYDKTVFCGKIDSEEPIHTIYIVDNTVQDTIAIIPVKNNAFHYVFDKKIITDHYSFIVDQKYNGNVFFGAKDSIYLDGKIYGPKSDFNLKGTRLAENQMDTNAKMSWSMISYYMQENINIDKPQIITETLYKDWKEEMTASNKFRTIDNYIPKNDYTERNQKLITTRYLNMWNEFLKKRAALYPNEKTPEGTAIKEIKSKLSLTDESLLSSSEYFDYVKSQLIANNHEDIDENTKSILAISKMKQGSFKDKMLYWQMNKSIEESSNSADRNQFVATYINQFSSKNYQRKINHINRLAESLGKGKEAPLFEATSLEGKPVTLTDLKGKFVLIDVWATWCGPCKQQSPYFEKFALKYKKENICFVALSTDENIQKWYIAAKSKSKSVIQWHINTADTFSKAYNLVTIPRFILIDPNGNFVNANLPFPHEATFEILLRKALQLPEEE</sequence>
<dbReference type="CDD" id="cd21809">
    <property type="entry name" value="ABC-2_lan_permease-like"/>
    <property type="match status" value="1"/>
</dbReference>
<keyword evidence="5" id="KW-1133">Transmembrane helix</keyword>
<dbReference type="Pfam" id="PF12730">
    <property type="entry name" value="ABC2_membrane_4"/>
    <property type="match status" value="1"/>
</dbReference>
<feature type="transmembrane region" description="Helical" evidence="5">
    <location>
        <begin position="239"/>
        <end position="259"/>
    </location>
</feature>
<evidence type="ECO:0000256" key="5">
    <source>
        <dbReference type="SAM" id="Phobius"/>
    </source>
</evidence>
<dbReference type="SUPFAM" id="SSF52833">
    <property type="entry name" value="Thioredoxin-like"/>
    <property type="match status" value="1"/>
</dbReference>
<dbReference type="InterPro" id="IPR017937">
    <property type="entry name" value="Thioredoxin_CS"/>
</dbReference>
<feature type="transmembrane region" description="Helical" evidence="5">
    <location>
        <begin position="113"/>
        <end position="144"/>
    </location>
</feature>
<dbReference type="GO" id="GO:0030313">
    <property type="term" value="C:cell envelope"/>
    <property type="evidence" value="ECO:0007669"/>
    <property type="project" value="UniProtKB-SubCell"/>
</dbReference>
<evidence type="ECO:0000256" key="1">
    <source>
        <dbReference type="ARBA" id="ARBA00004196"/>
    </source>
</evidence>
<dbReference type="GO" id="GO:0016491">
    <property type="term" value="F:oxidoreductase activity"/>
    <property type="evidence" value="ECO:0007669"/>
    <property type="project" value="InterPro"/>
</dbReference>
<feature type="transmembrane region" description="Helical" evidence="5">
    <location>
        <begin position="164"/>
        <end position="185"/>
    </location>
</feature>
<keyword evidence="3" id="KW-1015">Disulfide bond</keyword>
<feature type="transmembrane region" description="Helical" evidence="5">
    <location>
        <begin position="28"/>
        <end position="52"/>
    </location>
</feature>
<evidence type="ECO:0000256" key="2">
    <source>
        <dbReference type="ARBA" id="ARBA00022748"/>
    </source>
</evidence>
<dbReference type="PANTHER" id="PTHR42852:SF6">
    <property type="entry name" value="THIOL:DISULFIDE INTERCHANGE PROTEIN DSBE"/>
    <property type="match status" value="1"/>
</dbReference>
<feature type="domain" description="Thioredoxin" evidence="6">
    <location>
        <begin position="602"/>
        <end position="744"/>
    </location>
</feature>
<organism evidence="7 8">
    <name type="scientific">Flavobacterium silvisoli</name>
    <dbReference type="NCBI Taxonomy" id="2529433"/>
    <lineage>
        <taxon>Bacteria</taxon>
        <taxon>Pseudomonadati</taxon>
        <taxon>Bacteroidota</taxon>
        <taxon>Flavobacteriia</taxon>
        <taxon>Flavobacteriales</taxon>
        <taxon>Flavobacteriaceae</taxon>
        <taxon>Flavobacterium</taxon>
    </lineage>
</organism>
<dbReference type="InterPro" id="IPR036249">
    <property type="entry name" value="Thioredoxin-like_sf"/>
</dbReference>
<dbReference type="InterPro" id="IPR013766">
    <property type="entry name" value="Thioredoxin_domain"/>
</dbReference>
<evidence type="ECO:0000256" key="3">
    <source>
        <dbReference type="ARBA" id="ARBA00023157"/>
    </source>
</evidence>
<evidence type="ECO:0000256" key="4">
    <source>
        <dbReference type="ARBA" id="ARBA00023284"/>
    </source>
</evidence>
<dbReference type="PANTHER" id="PTHR42852">
    <property type="entry name" value="THIOL:DISULFIDE INTERCHANGE PROTEIN DSBE"/>
    <property type="match status" value="1"/>
</dbReference>
<dbReference type="PROSITE" id="PS00194">
    <property type="entry name" value="THIOREDOXIN_1"/>
    <property type="match status" value="1"/>
</dbReference>
<gene>
    <name evidence="7" type="ORF">EZL74_12670</name>
</gene>
<feature type="transmembrane region" description="Helical" evidence="5">
    <location>
        <begin position="279"/>
        <end position="296"/>
    </location>
</feature>
<name>A0A4Q9YUP1_9FLAO</name>
<keyword evidence="8" id="KW-1185">Reference proteome</keyword>
<dbReference type="AlphaFoldDB" id="A0A4Q9YUP1"/>
<dbReference type="Gene3D" id="3.40.30.10">
    <property type="entry name" value="Glutaredoxin"/>
    <property type="match status" value="1"/>
</dbReference>
<evidence type="ECO:0000259" key="6">
    <source>
        <dbReference type="PROSITE" id="PS51352"/>
    </source>
</evidence>
<dbReference type="Pfam" id="PF08534">
    <property type="entry name" value="Redoxin"/>
    <property type="match status" value="1"/>
</dbReference>
<proteinExistence type="predicted"/>
<protein>
    <submittedName>
        <fullName evidence="7">Redoxin domain-containing protein</fullName>
    </submittedName>
</protein>
<reference evidence="7 8" key="1">
    <citation type="submission" date="2019-02" db="EMBL/GenBank/DDBJ databases">
        <title>Flavobacterium sp. RD-2-33 isolated from forest soil.</title>
        <authorList>
            <person name="Chaudhary D.K."/>
        </authorList>
    </citation>
    <scope>NUCLEOTIDE SEQUENCE [LARGE SCALE GENOMIC DNA]</scope>
    <source>
        <strain evidence="7 8">RD-2-33</strain>
    </source>
</reference>
<accession>A0A4Q9YUP1</accession>
<dbReference type="InterPro" id="IPR013740">
    <property type="entry name" value="Redoxin"/>
</dbReference>
<comment type="subcellular location">
    <subcellularLocation>
        <location evidence="1">Cell envelope</location>
    </subcellularLocation>
</comment>
<dbReference type="PROSITE" id="PS51352">
    <property type="entry name" value="THIOREDOXIN_2"/>
    <property type="match status" value="1"/>
</dbReference>
<dbReference type="EMBL" id="SJPE01000021">
    <property type="protein sequence ID" value="TBX65000.1"/>
    <property type="molecule type" value="Genomic_DNA"/>
</dbReference>
<dbReference type="Proteomes" id="UP000293300">
    <property type="component" value="Unassembled WGS sequence"/>
</dbReference>
<keyword evidence="4" id="KW-0676">Redox-active center</keyword>